<keyword evidence="3" id="KW-1185">Reference proteome</keyword>
<name>A0A7W7Z0C9_9BRAD</name>
<reference evidence="2 3" key="1">
    <citation type="submission" date="2020-08" db="EMBL/GenBank/DDBJ databases">
        <title>Genomic Encyclopedia of Type Strains, Phase IV (KMG-IV): sequencing the most valuable type-strain genomes for metagenomic binning, comparative biology and taxonomic classification.</title>
        <authorList>
            <person name="Goeker M."/>
        </authorList>
    </citation>
    <scope>NUCLEOTIDE SEQUENCE [LARGE SCALE GENOMIC DNA]</scope>
    <source>
        <strain evidence="2 3">DSM 12706</strain>
    </source>
</reference>
<dbReference type="RefSeq" id="WP_246432766.1">
    <property type="nucleotide sequence ID" value="NZ_JACHIH010000001.1"/>
</dbReference>
<organism evidence="2 3">
    <name type="scientific">Rhodopseudomonas rhenobacensis</name>
    <dbReference type="NCBI Taxonomy" id="87461"/>
    <lineage>
        <taxon>Bacteria</taxon>
        <taxon>Pseudomonadati</taxon>
        <taxon>Pseudomonadota</taxon>
        <taxon>Alphaproteobacteria</taxon>
        <taxon>Hyphomicrobiales</taxon>
        <taxon>Nitrobacteraceae</taxon>
        <taxon>Rhodopseudomonas</taxon>
    </lineage>
</organism>
<comment type="caution">
    <text evidence="2">The sequence shown here is derived from an EMBL/GenBank/DDBJ whole genome shotgun (WGS) entry which is preliminary data.</text>
</comment>
<dbReference type="AlphaFoldDB" id="A0A7W7Z0C9"/>
<accession>A0A7W7Z0C9</accession>
<proteinExistence type="predicted"/>
<gene>
    <name evidence="2" type="ORF">HNR60_000298</name>
</gene>
<evidence type="ECO:0000313" key="2">
    <source>
        <dbReference type="EMBL" id="MBB5045569.1"/>
    </source>
</evidence>
<keyword evidence="1" id="KW-0732">Signal</keyword>
<evidence type="ECO:0000256" key="1">
    <source>
        <dbReference type="SAM" id="SignalP"/>
    </source>
</evidence>
<feature type="chain" id="PRO_5030657944" evidence="1">
    <location>
        <begin position="26"/>
        <end position="111"/>
    </location>
</feature>
<protein>
    <submittedName>
        <fullName evidence="2">Uncharacterized protein</fullName>
    </submittedName>
</protein>
<dbReference type="EMBL" id="JACHIH010000001">
    <property type="protein sequence ID" value="MBB5045569.1"/>
    <property type="molecule type" value="Genomic_DNA"/>
</dbReference>
<dbReference type="Proteomes" id="UP000542353">
    <property type="component" value="Unassembled WGS sequence"/>
</dbReference>
<evidence type="ECO:0000313" key="3">
    <source>
        <dbReference type="Proteomes" id="UP000542353"/>
    </source>
</evidence>
<feature type="signal peptide" evidence="1">
    <location>
        <begin position="1"/>
        <end position="25"/>
    </location>
</feature>
<sequence length="111" mass="12132">MRDRTIAIGLALLAIGLGAPQLAAAQSGSAVQQAQTLAPAASDLSAQRRVTRRPPTRLRVYPIYRPGAYGVYPRYNPGPNAVRDCTATYVEEFRPSGTVITPRMNCFWRRG</sequence>